<dbReference type="AlphaFoldDB" id="A0AAE8MLR1"/>
<gene>
    <name evidence="1" type="ORF">FTOL_12851</name>
</gene>
<evidence type="ECO:0000313" key="1">
    <source>
        <dbReference type="EMBL" id="SPJ88956.1"/>
    </source>
</evidence>
<evidence type="ECO:0000313" key="2">
    <source>
        <dbReference type="Proteomes" id="UP001187734"/>
    </source>
</evidence>
<proteinExistence type="predicted"/>
<protein>
    <submittedName>
        <fullName evidence="1">Uncharacterized protein</fullName>
    </submittedName>
</protein>
<sequence>MPPKIGWTTKITHTTVALAGRSAKNVGSGTAAAPDEKAGNLAKQPIGLCNGARGTVYTIGWAPGAGPIQDSPCVIMMGFDKYNGPMFLTTPDGKKIIPLLLVEREFLVGATLCTRTQSPLIIFYTSTVHKL</sequence>
<dbReference type="EMBL" id="ONZP01000659">
    <property type="protein sequence ID" value="SPJ88956.1"/>
    <property type="molecule type" value="Genomic_DNA"/>
</dbReference>
<reference evidence="1" key="1">
    <citation type="submission" date="2018-03" db="EMBL/GenBank/DDBJ databases">
        <authorList>
            <person name="Guldener U."/>
        </authorList>
    </citation>
    <scope>NUCLEOTIDE SEQUENCE</scope>
</reference>
<comment type="caution">
    <text evidence="1">The sequence shown here is derived from an EMBL/GenBank/DDBJ whole genome shotgun (WGS) entry which is preliminary data.</text>
</comment>
<dbReference type="Proteomes" id="UP001187734">
    <property type="component" value="Unassembled WGS sequence"/>
</dbReference>
<organism evidence="1 2">
    <name type="scientific">Fusarium torulosum</name>
    <dbReference type="NCBI Taxonomy" id="33205"/>
    <lineage>
        <taxon>Eukaryota</taxon>
        <taxon>Fungi</taxon>
        <taxon>Dikarya</taxon>
        <taxon>Ascomycota</taxon>
        <taxon>Pezizomycotina</taxon>
        <taxon>Sordariomycetes</taxon>
        <taxon>Hypocreomycetidae</taxon>
        <taxon>Hypocreales</taxon>
        <taxon>Nectriaceae</taxon>
        <taxon>Fusarium</taxon>
    </lineage>
</organism>
<keyword evidence="2" id="KW-1185">Reference proteome</keyword>
<name>A0AAE8MLR1_9HYPO</name>
<accession>A0AAE8MLR1</accession>